<keyword evidence="5 8" id="KW-0863">Zinc-finger</keyword>
<dbReference type="Gene3D" id="3.30.40.10">
    <property type="entry name" value="Zinc/RING finger domain, C3HC4 (zinc finger)"/>
    <property type="match status" value="1"/>
</dbReference>
<evidence type="ECO:0000313" key="12">
    <source>
        <dbReference type="Proteomes" id="UP001148312"/>
    </source>
</evidence>
<dbReference type="InterPro" id="IPR051834">
    <property type="entry name" value="RING_finger_E3_ligase"/>
</dbReference>
<feature type="compositionally biased region" description="Low complexity" evidence="9">
    <location>
        <begin position="363"/>
        <end position="389"/>
    </location>
</feature>
<keyword evidence="7" id="KW-0862">Zinc</keyword>
<gene>
    <name evidence="11" type="ORF">N7539_001132</name>
</gene>
<evidence type="ECO:0000256" key="8">
    <source>
        <dbReference type="PROSITE-ProRule" id="PRU00175"/>
    </source>
</evidence>
<dbReference type="SUPFAM" id="SSF57850">
    <property type="entry name" value="RING/U-box"/>
    <property type="match status" value="1"/>
</dbReference>
<dbReference type="CDD" id="cd16454">
    <property type="entry name" value="RING-H2_PA-TM-RING"/>
    <property type="match status" value="1"/>
</dbReference>
<keyword evidence="12" id="KW-1185">Reference proteome</keyword>
<comment type="caution">
    <text evidence="11">The sequence shown here is derived from an EMBL/GenBank/DDBJ whole genome shotgun (WGS) entry which is preliminary data.</text>
</comment>
<evidence type="ECO:0000256" key="9">
    <source>
        <dbReference type="SAM" id="MobiDB-lite"/>
    </source>
</evidence>
<feature type="domain" description="RING-type" evidence="10">
    <location>
        <begin position="301"/>
        <end position="342"/>
    </location>
</feature>
<reference evidence="11" key="2">
    <citation type="journal article" date="2023" name="IMA Fungus">
        <title>Comparative genomic study of the Penicillium genus elucidates a diverse pangenome and 15 lateral gene transfer events.</title>
        <authorList>
            <person name="Petersen C."/>
            <person name="Sorensen T."/>
            <person name="Nielsen M.R."/>
            <person name="Sondergaard T.E."/>
            <person name="Sorensen J.L."/>
            <person name="Fitzpatrick D.A."/>
            <person name="Frisvad J.C."/>
            <person name="Nielsen K.L."/>
        </authorList>
    </citation>
    <scope>NUCLEOTIDE SEQUENCE</scope>
    <source>
        <strain evidence="11">IBT 30728</strain>
    </source>
</reference>
<comment type="catalytic activity">
    <reaction evidence="1">
        <text>S-ubiquitinyl-[E2 ubiquitin-conjugating enzyme]-L-cysteine + [acceptor protein]-L-lysine = [E2 ubiquitin-conjugating enzyme]-L-cysteine + N(6)-ubiquitinyl-[acceptor protein]-L-lysine.</text>
        <dbReference type="EC" id="2.3.2.27"/>
    </reaction>
</comment>
<evidence type="ECO:0000256" key="5">
    <source>
        <dbReference type="ARBA" id="ARBA00022771"/>
    </source>
</evidence>
<dbReference type="AlphaFoldDB" id="A0A9X0C308"/>
<feature type="compositionally biased region" description="Low complexity" evidence="9">
    <location>
        <begin position="396"/>
        <end position="411"/>
    </location>
</feature>
<evidence type="ECO:0000256" key="6">
    <source>
        <dbReference type="ARBA" id="ARBA00022786"/>
    </source>
</evidence>
<accession>A0A9X0C308</accession>
<dbReference type="GeneID" id="81620985"/>
<dbReference type="Pfam" id="PF13639">
    <property type="entry name" value="zf-RING_2"/>
    <property type="match status" value="1"/>
</dbReference>
<evidence type="ECO:0000313" key="11">
    <source>
        <dbReference type="EMBL" id="KAJ5496016.1"/>
    </source>
</evidence>
<keyword evidence="4" id="KW-0479">Metal-binding</keyword>
<keyword evidence="6" id="KW-0833">Ubl conjugation pathway</keyword>
<dbReference type="GO" id="GO:0005634">
    <property type="term" value="C:nucleus"/>
    <property type="evidence" value="ECO:0007669"/>
    <property type="project" value="TreeGrafter"/>
</dbReference>
<proteinExistence type="predicted"/>
<dbReference type="PANTHER" id="PTHR45931">
    <property type="entry name" value="SI:CH211-59O9.10"/>
    <property type="match status" value="1"/>
</dbReference>
<reference evidence="11" key="1">
    <citation type="submission" date="2022-12" db="EMBL/GenBank/DDBJ databases">
        <authorList>
            <person name="Petersen C."/>
        </authorList>
    </citation>
    <scope>NUCLEOTIDE SEQUENCE</scope>
    <source>
        <strain evidence="11">IBT 30728</strain>
    </source>
</reference>
<feature type="region of interest" description="Disordered" evidence="9">
    <location>
        <begin position="349"/>
        <end position="444"/>
    </location>
</feature>
<dbReference type="GO" id="GO:0061630">
    <property type="term" value="F:ubiquitin protein ligase activity"/>
    <property type="evidence" value="ECO:0007669"/>
    <property type="project" value="UniProtKB-EC"/>
</dbReference>
<dbReference type="Proteomes" id="UP001148312">
    <property type="component" value="Unassembled WGS sequence"/>
</dbReference>
<evidence type="ECO:0000256" key="1">
    <source>
        <dbReference type="ARBA" id="ARBA00000900"/>
    </source>
</evidence>
<dbReference type="EMBL" id="JAPWDQ010000001">
    <property type="protein sequence ID" value="KAJ5496016.1"/>
    <property type="molecule type" value="Genomic_DNA"/>
</dbReference>
<dbReference type="PROSITE" id="PS50089">
    <property type="entry name" value="ZF_RING_2"/>
    <property type="match status" value="1"/>
</dbReference>
<dbReference type="FunFam" id="3.30.40.10:FF:000127">
    <property type="entry name" value="E3 ubiquitin-protein ligase RNF181"/>
    <property type="match status" value="1"/>
</dbReference>
<dbReference type="RefSeq" id="XP_056795029.1">
    <property type="nucleotide sequence ID" value="XM_056930736.1"/>
</dbReference>
<dbReference type="SMART" id="SM00184">
    <property type="entry name" value="RING"/>
    <property type="match status" value="1"/>
</dbReference>
<feature type="compositionally biased region" description="Polar residues" evidence="9">
    <location>
        <begin position="349"/>
        <end position="358"/>
    </location>
</feature>
<evidence type="ECO:0000256" key="7">
    <source>
        <dbReference type="ARBA" id="ARBA00022833"/>
    </source>
</evidence>
<dbReference type="GO" id="GO:0008270">
    <property type="term" value="F:zinc ion binding"/>
    <property type="evidence" value="ECO:0007669"/>
    <property type="project" value="UniProtKB-KW"/>
</dbReference>
<dbReference type="InterPro" id="IPR013083">
    <property type="entry name" value="Znf_RING/FYVE/PHD"/>
</dbReference>
<evidence type="ECO:0000256" key="4">
    <source>
        <dbReference type="ARBA" id="ARBA00022723"/>
    </source>
</evidence>
<evidence type="ECO:0000256" key="3">
    <source>
        <dbReference type="ARBA" id="ARBA00022679"/>
    </source>
</evidence>
<evidence type="ECO:0000256" key="2">
    <source>
        <dbReference type="ARBA" id="ARBA00012483"/>
    </source>
</evidence>
<protein>
    <recommendedName>
        <fullName evidence="2">RING-type E3 ubiquitin transferase</fullName>
        <ecNumber evidence="2">2.3.2.27</ecNumber>
    </recommendedName>
</protein>
<dbReference type="GO" id="GO:0006511">
    <property type="term" value="P:ubiquitin-dependent protein catabolic process"/>
    <property type="evidence" value="ECO:0007669"/>
    <property type="project" value="TreeGrafter"/>
</dbReference>
<dbReference type="InterPro" id="IPR001841">
    <property type="entry name" value="Znf_RING"/>
</dbReference>
<dbReference type="GO" id="GO:0016567">
    <property type="term" value="P:protein ubiquitination"/>
    <property type="evidence" value="ECO:0007669"/>
    <property type="project" value="UniProtKB-ARBA"/>
</dbReference>
<feature type="region of interest" description="Disordered" evidence="9">
    <location>
        <begin position="138"/>
        <end position="193"/>
    </location>
</feature>
<feature type="region of interest" description="Disordered" evidence="9">
    <location>
        <begin position="50"/>
        <end position="80"/>
    </location>
</feature>
<name>A0A9X0C308_9EURO</name>
<organism evidence="11 12">
    <name type="scientific">Penicillium diatomitis</name>
    <dbReference type="NCBI Taxonomy" id="2819901"/>
    <lineage>
        <taxon>Eukaryota</taxon>
        <taxon>Fungi</taxon>
        <taxon>Dikarya</taxon>
        <taxon>Ascomycota</taxon>
        <taxon>Pezizomycotina</taxon>
        <taxon>Eurotiomycetes</taxon>
        <taxon>Eurotiomycetidae</taxon>
        <taxon>Eurotiales</taxon>
        <taxon>Aspergillaceae</taxon>
        <taxon>Penicillium</taxon>
    </lineage>
</organism>
<keyword evidence="3" id="KW-0808">Transferase</keyword>
<dbReference type="EC" id="2.3.2.27" evidence="2"/>
<dbReference type="PANTHER" id="PTHR45931:SF3">
    <property type="entry name" value="RING ZINC FINGER-CONTAINING PROTEIN"/>
    <property type="match status" value="1"/>
</dbReference>
<evidence type="ECO:0000259" key="10">
    <source>
        <dbReference type="PROSITE" id="PS50089"/>
    </source>
</evidence>
<sequence>MADSGDRGMCHACGGVWLLNRGDSAGPESHLTCPHCDSDFIEIIEIPPESPQPEAEAEPRSPPVNPWADHNPWAQEELGSGIPGVSFQSYRSPDGRFSFSTTMIGGGIPSQQGAQPNPMLPMVMQNLETLFQGLTGMHNGRQAQQSPGMAMPPPQAHMAGLQGQETGIRDPSDVQGDTGGPHEGQPFNGPGMTPVTIRLQSIADLFNIIQGDIPMQQNAAGQAAGDASRLSPFAMLSALMNVQRSGDAVYSQEELDRVISQLIDHAQQGNGPPPAPESVINSLPKKKVTPEMVGTDGKADCSICMESVELNTEVTVLPCDHWFHFDCIKIWLSQHNTCPHCRRSIGSPNTTNSAQGTQEDPFVIPDSPVQSSQQIPPQRSSFSSFPNNQATDGTQSSTSAHTHAAPAPETEQPGVPQESQSEANTGSGGITGWVWNRLSGGGNS</sequence>